<evidence type="ECO:0000313" key="4">
    <source>
        <dbReference type="EMBL" id="SVB68094.1"/>
    </source>
</evidence>
<sequence>MSIMNGGTALIKSLENEGVQFVFGLPGAGQYEATDGIYNSDQIQYITTRHEQATSYMADGYARVSGQPGVALVVPGPGFYNTMAGLSTAYAISSPVLVVTGSPHYSHGGEHAAPTLDLLEPVCKWAGRADSPGDVPGVIQEAFYQLRSGHPRPVVVEIPTETFAGEGEVSFLPSREIEKVTPDQEGLKEAANLVAGAKKPLIWVGTGASDASSDIRELAEFLQAPVVSSRRGKGILSHRHPLCLGMVETRFLPLTDWMSTCDVILAIGVGARFDNYRGTCKVVRIDNDVSTISRQNDHTLGVLAEANDAVSAILDFVREQGVTGRNGVLEAVEKI</sequence>
<dbReference type="Gene3D" id="3.40.50.970">
    <property type="match status" value="1"/>
</dbReference>
<dbReference type="GO" id="GO:0000287">
    <property type="term" value="F:magnesium ion binding"/>
    <property type="evidence" value="ECO:0007669"/>
    <property type="project" value="InterPro"/>
</dbReference>
<name>A0A382G0D0_9ZZZZ</name>
<feature type="domain" description="Thiamine pyrophosphate enzyme N-terminal TPP-binding" evidence="3">
    <location>
        <begin position="4"/>
        <end position="117"/>
    </location>
</feature>
<evidence type="ECO:0000259" key="3">
    <source>
        <dbReference type="Pfam" id="PF02776"/>
    </source>
</evidence>
<dbReference type="InterPro" id="IPR012000">
    <property type="entry name" value="Thiamin_PyroP_enz_cen_dom"/>
</dbReference>
<dbReference type="GO" id="GO:0050660">
    <property type="term" value="F:flavin adenine dinucleotide binding"/>
    <property type="evidence" value="ECO:0007669"/>
    <property type="project" value="TreeGrafter"/>
</dbReference>
<dbReference type="InterPro" id="IPR029035">
    <property type="entry name" value="DHS-like_NAD/FAD-binding_dom"/>
</dbReference>
<dbReference type="GO" id="GO:0003984">
    <property type="term" value="F:acetolactate synthase activity"/>
    <property type="evidence" value="ECO:0007669"/>
    <property type="project" value="TreeGrafter"/>
</dbReference>
<evidence type="ECO:0000259" key="2">
    <source>
        <dbReference type="Pfam" id="PF00205"/>
    </source>
</evidence>
<evidence type="ECO:0008006" key="5">
    <source>
        <dbReference type="Google" id="ProtNLM"/>
    </source>
</evidence>
<comment type="similarity">
    <text evidence="1">Belongs to the TPP enzyme family.</text>
</comment>
<dbReference type="InterPro" id="IPR012001">
    <property type="entry name" value="Thiamin_PyroP_enz_TPP-bd_dom"/>
</dbReference>
<feature type="non-terminal residue" evidence="4">
    <location>
        <position position="335"/>
    </location>
</feature>
<dbReference type="EMBL" id="UINC01052594">
    <property type="protein sequence ID" value="SVB68094.1"/>
    <property type="molecule type" value="Genomic_DNA"/>
</dbReference>
<accession>A0A382G0D0</accession>
<feature type="domain" description="Thiamine pyrophosphate enzyme central" evidence="2">
    <location>
        <begin position="187"/>
        <end position="312"/>
    </location>
</feature>
<organism evidence="4">
    <name type="scientific">marine metagenome</name>
    <dbReference type="NCBI Taxonomy" id="408172"/>
    <lineage>
        <taxon>unclassified sequences</taxon>
        <taxon>metagenomes</taxon>
        <taxon>ecological metagenomes</taxon>
    </lineage>
</organism>
<dbReference type="GO" id="GO:0005948">
    <property type="term" value="C:acetolactate synthase complex"/>
    <property type="evidence" value="ECO:0007669"/>
    <property type="project" value="TreeGrafter"/>
</dbReference>
<proteinExistence type="inferred from homology"/>
<dbReference type="PANTHER" id="PTHR18968:SF167">
    <property type="entry name" value="ACETOLACTATE SYNTHASE LARGE SUBUNIT ILVB2-RELATED"/>
    <property type="match status" value="1"/>
</dbReference>
<dbReference type="Pfam" id="PF00205">
    <property type="entry name" value="TPP_enzyme_M"/>
    <property type="match status" value="1"/>
</dbReference>
<dbReference type="SUPFAM" id="SSF52518">
    <property type="entry name" value="Thiamin diphosphate-binding fold (THDP-binding)"/>
    <property type="match status" value="1"/>
</dbReference>
<protein>
    <recommendedName>
        <fullName evidence="5">Thiamine pyrophosphate enzyme N-terminal TPP-binding domain-containing protein</fullName>
    </recommendedName>
</protein>
<evidence type="ECO:0000256" key="1">
    <source>
        <dbReference type="ARBA" id="ARBA00007812"/>
    </source>
</evidence>
<dbReference type="Gene3D" id="3.40.50.1220">
    <property type="entry name" value="TPP-binding domain"/>
    <property type="match status" value="1"/>
</dbReference>
<dbReference type="AlphaFoldDB" id="A0A382G0D0"/>
<dbReference type="PANTHER" id="PTHR18968">
    <property type="entry name" value="THIAMINE PYROPHOSPHATE ENZYMES"/>
    <property type="match status" value="1"/>
</dbReference>
<dbReference type="GO" id="GO:0009099">
    <property type="term" value="P:L-valine biosynthetic process"/>
    <property type="evidence" value="ECO:0007669"/>
    <property type="project" value="TreeGrafter"/>
</dbReference>
<dbReference type="Pfam" id="PF02776">
    <property type="entry name" value="TPP_enzyme_N"/>
    <property type="match status" value="1"/>
</dbReference>
<reference evidence="4" key="1">
    <citation type="submission" date="2018-05" db="EMBL/GenBank/DDBJ databases">
        <authorList>
            <person name="Lanie J.A."/>
            <person name="Ng W.-L."/>
            <person name="Kazmierczak K.M."/>
            <person name="Andrzejewski T.M."/>
            <person name="Davidsen T.M."/>
            <person name="Wayne K.J."/>
            <person name="Tettelin H."/>
            <person name="Glass J.I."/>
            <person name="Rusch D."/>
            <person name="Podicherti R."/>
            <person name="Tsui H.-C.T."/>
            <person name="Winkler M.E."/>
        </authorList>
    </citation>
    <scope>NUCLEOTIDE SEQUENCE</scope>
</reference>
<dbReference type="GO" id="GO:0009097">
    <property type="term" value="P:isoleucine biosynthetic process"/>
    <property type="evidence" value="ECO:0007669"/>
    <property type="project" value="TreeGrafter"/>
</dbReference>
<dbReference type="CDD" id="cd07035">
    <property type="entry name" value="TPP_PYR_POX_like"/>
    <property type="match status" value="1"/>
</dbReference>
<dbReference type="InterPro" id="IPR045229">
    <property type="entry name" value="TPP_enz"/>
</dbReference>
<dbReference type="InterPro" id="IPR029061">
    <property type="entry name" value="THDP-binding"/>
</dbReference>
<dbReference type="GO" id="GO:0030976">
    <property type="term" value="F:thiamine pyrophosphate binding"/>
    <property type="evidence" value="ECO:0007669"/>
    <property type="project" value="InterPro"/>
</dbReference>
<gene>
    <name evidence="4" type="ORF">METZ01_LOCUS220948</name>
</gene>
<dbReference type="SUPFAM" id="SSF52467">
    <property type="entry name" value="DHS-like NAD/FAD-binding domain"/>
    <property type="match status" value="1"/>
</dbReference>